<feature type="transmembrane region" description="Helical" evidence="8">
    <location>
        <begin position="175"/>
        <end position="196"/>
    </location>
</feature>
<keyword evidence="3" id="KW-0813">Transport</keyword>
<dbReference type="CDD" id="cd17502">
    <property type="entry name" value="MFS_Azr1_MDR_like"/>
    <property type="match status" value="1"/>
</dbReference>
<evidence type="ECO:0000256" key="7">
    <source>
        <dbReference type="SAM" id="MobiDB-lite"/>
    </source>
</evidence>
<dbReference type="FunFam" id="1.20.1250.20:FF:000489">
    <property type="entry name" value="MFS general substrate transporter"/>
    <property type="match status" value="1"/>
</dbReference>
<feature type="transmembrane region" description="Helical" evidence="8">
    <location>
        <begin position="82"/>
        <end position="108"/>
    </location>
</feature>
<feature type="region of interest" description="Disordered" evidence="7">
    <location>
        <begin position="1"/>
        <end position="72"/>
    </location>
</feature>
<dbReference type="Gene3D" id="1.20.1250.20">
    <property type="entry name" value="MFS general substrate transporter like domains"/>
    <property type="match status" value="1"/>
</dbReference>
<dbReference type="GO" id="GO:0005886">
    <property type="term" value="C:plasma membrane"/>
    <property type="evidence" value="ECO:0007669"/>
    <property type="project" value="TreeGrafter"/>
</dbReference>
<dbReference type="PANTHER" id="PTHR23501:SF177">
    <property type="entry name" value="MAJOR FACILITATOR SUPERFAMILY (MFS) PROFILE DOMAIN-CONTAINING PROTEIN-RELATED"/>
    <property type="match status" value="1"/>
</dbReference>
<evidence type="ECO:0000313" key="10">
    <source>
        <dbReference type="EMBL" id="CAI4218424.1"/>
    </source>
</evidence>
<evidence type="ECO:0000256" key="3">
    <source>
        <dbReference type="ARBA" id="ARBA00022448"/>
    </source>
</evidence>
<keyword evidence="11" id="KW-1185">Reference proteome</keyword>
<dbReference type="SUPFAM" id="SSF103473">
    <property type="entry name" value="MFS general substrate transporter"/>
    <property type="match status" value="1"/>
</dbReference>
<evidence type="ECO:0000256" key="8">
    <source>
        <dbReference type="SAM" id="Phobius"/>
    </source>
</evidence>
<evidence type="ECO:0000256" key="5">
    <source>
        <dbReference type="ARBA" id="ARBA00022989"/>
    </source>
</evidence>
<keyword evidence="4 8" id="KW-0812">Transmembrane</keyword>
<dbReference type="GO" id="GO:0022857">
    <property type="term" value="F:transmembrane transporter activity"/>
    <property type="evidence" value="ECO:0007669"/>
    <property type="project" value="InterPro"/>
</dbReference>
<feature type="transmembrane region" description="Helical" evidence="8">
    <location>
        <begin position="453"/>
        <end position="475"/>
    </location>
</feature>
<name>A0A9P1MCJ3_9PEZI</name>
<feature type="transmembrane region" description="Helical" evidence="8">
    <location>
        <begin position="415"/>
        <end position="433"/>
    </location>
</feature>
<dbReference type="AlphaFoldDB" id="A0A9P1MCJ3"/>
<reference evidence="10" key="1">
    <citation type="submission" date="2022-11" db="EMBL/GenBank/DDBJ databases">
        <authorList>
            <person name="Scott C."/>
            <person name="Bruce N."/>
        </authorList>
    </citation>
    <scope>NUCLEOTIDE SEQUENCE</scope>
</reference>
<dbReference type="InterPro" id="IPR036259">
    <property type="entry name" value="MFS_trans_sf"/>
</dbReference>
<feature type="transmembrane region" description="Helical" evidence="8">
    <location>
        <begin position="348"/>
        <end position="369"/>
    </location>
</feature>
<protein>
    <recommendedName>
        <fullName evidence="9">Major facilitator superfamily (MFS) profile domain-containing protein</fullName>
    </recommendedName>
</protein>
<feature type="transmembrane region" description="Helical" evidence="8">
    <location>
        <begin position="529"/>
        <end position="547"/>
    </location>
</feature>
<dbReference type="PANTHER" id="PTHR23501">
    <property type="entry name" value="MAJOR FACILITATOR SUPERFAMILY"/>
    <property type="match status" value="1"/>
</dbReference>
<comment type="subcellular location">
    <subcellularLocation>
        <location evidence="1">Membrane</location>
        <topology evidence="1">Multi-pass membrane protein</topology>
    </subcellularLocation>
</comment>
<keyword evidence="5 8" id="KW-1133">Transmembrane helix</keyword>
<feature type="domain" description="Major facilitator superfamily (MFS) profile" evidence="9">
    <location>
        <begin position="85"/>
        <end position="549"/>
    </location>
</feature>
<feature type="transmembrane region" description="Helical" evidence="8">
    <location>
        <begin position="208"/>
        <end position="226"/>
    </location>
</feature>
<dbReference type="PROSITE" id="PS50850">
    <property type="entry name" value="MFS"/>
    <property type="match status" value="1"/>
</dbReference>
<evidence type="ECO:0000256" key="2">
    <source>
        <dbReference type="ARBA" id="ARBA00007520"/>
    </source>
</evidence>
<feature type="transmembrane region" description="Helical" evidence="8">
    <location>
        <begin position="389"/>
        <end position="408"/>
    </location>
</feature>
<dbReference type="FunFam" id="1.20.1720.10:FF:000012">
    <property type="entry name" value="MFS toxin efflux pump (AflT)"/>
    <property type="match status" value="1"/>
</dbReference>
<sequence length="563" mass="59207">MGGPGCLRLTTRTPFSATVPADRRGGVADSISGSDADRSSIRTHDVVSEKKNLDRSDDSSEKAEETADESEDLGEYPQGLRLTAVVVALVLSIFLVALDMTIVATAIPRITDQFHSLGDVSWYGAAFFMTIAAFQSTWGKAYKYFSLKTSFLIAIAIFEVGSLICGVAPNSNTLIVGRAIAGVGAAGIGSGAYTLIAVSAPPQRRPMFTGIIGASYGLASVVGPLIGGAFTDHVTWRWAFYINLPIGGVAGAIILFFFQTPPASVPAVATLKEKILQMDLVGAALIMGAVVCFLLSLQWAGATKPWDSSEVIGLLVGFVVITLAFAVWEWYQGERGMLNPRILGDRTILVSATYMFFFAGAYFVLVYYLPIYFQSIDGASPINSGVRNIPLILAVTLATILSGVSISMNGIYTPILVGGAAVAAIASGLLYTLDIGTGSGKWIGYQVLAGLGSSPATAIVLFFQTIGGAFFLSGAQSAFINEMVRKLATTAPTVNPGLVLLTGASDLRAVFSPEELPGILQAYMRGIKLTFALALAGVGVSFLISLGSRWSRLNPKKIQGGAV</sequence>
<keyword evidence="6 8" id="KW-0472">Membrane</keyword>
<organism evidence="10 11">
    <name type="scientific">Parascedosporium putredinis</name>
    <dbReference type="NCBI Taxonomy" id="1442378"/>
    <lineage>
        <taxon>Eukaryota</taxon>
        <taxon>Fungi</taxon>
        <taxon>Dikarya</taxon>
        <taxon>Ascomycota</taxon>
        <taxon>Pezizomycotina</taxon>
        <taxon>Sordariomycetes</taxon>
        <taxon>Hypocreomycetidae</taxon>
        <taxon>Microascales</taxon>
        <taxon>Microascaceae</taxon>
        <taxon>Parascedosporium</taxon>
    </lineage>
</organism>
<dbReference type="OrthoDB" id="10021397at2759"/>
<evidence type="ECO:0000313" key="11">
    <source>
        <dbReference type="Proteomes" id="UP000838763"/>
    </source>
</evidence>
<feature type="transmembrane region" description="Helical" evidence="8">
    <location>
        <begin position="311"/>
        <end position="328"/>
    </location>
</feature>
<dbReference type="Pfam" id="PF07690">
    <property type="entry name" value="MFS_1"/>
    <property type="match status" value="1"/>
</dbReference>
<feature type="compositionally biased region" description="Basic and acidic residues" evidence="7">
    <location>
        <begin position="35"/>
        <end position="65"/>
    </location>
</feature>
<gene>
    <name evidence="10" type="ORF">PPNO1_LOCUS8010</name>
</gene>
<dbReference type="InterPro" id="IPR011701">
    <property type="entry name" value="MFS"/>
</dbReference>
<dbReference type="Proteomes" id="UP000838763">
    <property type="component" value="Unassembled WGS sequence"/>
</dbReference>
<feature type="transmembrane region" description="Helical" evidence="8">
    <location>
        <begin position="238"/>
        <end position="258"/>
    </location>
</feature>
<comment type="caution">
    <text evidence="10">The sequence shown here is derived from an EMBL/GenBank/DDBJ whole genome shotgun (WGS) entry which is preliminary data.</text>
</comment>
<evidence type="ECO:0000259" key="9">
    <source>
        <dbReference type="PROSITE" id="PS50850"/>
    </source>
</evidence>
<proteinExistence type="inferred from homology"/>
<comment type="similarity">
    <text evidence="2">Belongs to the major facilitator superfamily. TCR/Tet family.</text>
</comment>
<evidence type="ECO:0000256" key="4">
    <source>
        <dbReference type="ARBA" id="ARBA00022692"/>
    </source>
</evidence>
<feature type="transmembrane region" description="Helical" evidence="8">
    <location>
        <begin position="279"/>
        <end position="299"/>
    </location>
</feature>
<feature type="transmembrane region" description="Helical" evidence="8">
    <location>
        <begin position="150"/>
        <end position="169"/>
    </location>
</feature>
<evidence type="ECO:0000256" key="1">
    <source>
        <dbReference type="ARBA" id="ARBA00004141"/>
    </source>
</evidence>
<feature type="transmembrane region" description="Helical" evidence="8">
    <location>
        <begin position="120"/>
        <end position="138"/>
    </location>
</feature>
<dbReference type="EMBL" id="CALLCH030000018">
    <property type="protein sequence ID" value="CAI4218424.1"/>
    <property type="molecule type" value="Genomic_DNA"/>
</dbReference>
<dbReference type="InterPro" id="IPR020846">
    <property type="entry name" value="MFS_dom"/>
</dbReference>
<evidence type="ECO:0000256" key="6">
    <source>
        <dbReference type="ARBA" id="ARBA00023136"/>
    </source>
</evidence>
<accession>A0A9P1MCJ3</accession>